<accession>A0ABR1N636</accession>
<feature type="transmembrane region" description="Helical" evidence="1">
    <location>
        <begin position="42"/>
        <end position="64"/>
    </location>
</feature>
<sequence>MMVVASFFPYLPGPKTSALELDWTEQSRAGSRQRALELRQAGFFAIPICTPDGWLAWMAIFFFFSPSFLRAVCSPISPCWFSTSACLPYVFNAMRYDARPRVCMPGMARKDWIDDEIDGMGGWIDGHERTAVMTVGRSEYAVNVRAAWPNVLATYEHAHARAQT</sequence>
<keyword evidence="1" id="KW-0812">Transmembrane</keyword>
<keyword evidence="1" id="KW-0472">Membrane</keyword>
<proteinExistence type="predicted"/>
<name>A0ABR1N636_9PEZI</name>
<evidence type="ECO:0000313" key="2">
    <source>
        <dbReference type="EMBL" id="KAK7609476.1"/>
    </source>
</evidence>
<reference evidence="2 3" key="1">
    <citation type="submission" date="2024-04" db="EMBL/GenBank/DDBJ databases">
        <title>Phyllosticta paracitricarpa is synonymous to the EU quarantine fungus P. citricarpa based on phylogenomic analyses.</title>
        <authorList>
            <consortium name="Lawrence Berkeley National Laboratory"/>
            <person name="Van ingen-buijs V.A."/>
            <person name="Van westerhoven A.C."/>
            <person name="Haridas S."/>
            <person name="Skiadas P."/>
            <person name="Martin F."/>
            <person name="Groenewald J.Z."/>
            <person name="Crous P.W."/>
            <person name="Seidl M.F."/>
        </authorList>
    </citation>
    <scope>NUCLEOTIDE SEQUENCE [LARGE SCALE GENOMIC DNA]</scope>
    <source>
        <strain evidence="2 3">CBS 141358</strain>
    </source>
</reference>
<protein>
    <submittedName>
        <fullName evidence="2">Uncharacterized protein</fullName>
    </submittedName>
</protein>
<comment type="caution">
    <text evidence="2">The sequence shown here is derived from an EMBL/GenBank/DDBJ whole genome shotgun (WGS) entry which is preliminary data.</text>
</comment>
<organism evidence="2 3">
    <name type="scientific">Phyllosticta paracitricarpa</name>
    <dbReference type="NCBI Taxonomy" id="2016321"/>
    <lineage>
        <taxon>Eukaryota</taxon>
        <taxon>Fungi</taxon>
        <taxon>Dikarya</taxon>
        <taxon>Ascomycota</taxon>
        <taxon>Pezizomycotina</taxon>
        <taxon>Dothideomycetes</taxon>
        <taxon>Dothideomycetes incertae sedis</taxon>
        <taxon>Botryosphaeriales</taxon>
        <taxon>Phyllostictaceae</taxon>
        <taxon>Phyllosticta</taxon>
    </lineage>
</organism>
<evidence type="ECO:0000256" key="1">
    <source>
        <dbReference type="SAM" id="Phobius"/>
    </source>
</evidence>
<keyword evidence="3" id="KW-1185">Reference proteome</keyword>
<keyword evidence="1" id="KW-1133">Transmembrane helix</keyword>
<gene>
    <name evidence="2" type="ORF">JOL62DRAFT_175987</name>
</gene>
<dbReference type="EMBL" id="JBBPBF010000023">
    <property type="protein sequence ID" value="KAK7609476.1"/>
    <property type="molecule type" value="Genomic_DNA"/>
</dbReference>
<evidence type="ECO:0000313" key="3">
    <source>
        <dbReference type="Proteomes" id="UP001367316"/>
    </source>
</evidence>
<dbReference type="Proteomes" id="UP001367316">
    <property type="component" value="Unassembled WGS sequence"/>
</dbReference>